<dbReference type="InterPro" id="IPR043502">
    <property type="entry name" value="DNA/RNA_pol_sf"/>
</dbReference>
<feature type="domain" description="Retroviral polymerase SH3-like" evidence="5">
    <location>
        <begin position="403"/>
        <end position="453"/>
    </location>
</feature>
<name>A0A1S3ZAT6_TOBAC</name>
<evidence type="ECO:0000256" key="2">
    <source>
        <dbReference type="SAM" id="MobiDB-lite"/>
    </source>
</evidence>
<dbReference type="InterPro" id="IPR057670">
    <property type="entry name" value="SH3_retrovirus"/>
</dbReference>
<feature type="compositionally biased region" description="Polar residues" evidence="2">
    <location>
        <begin position="475"/>
        <end position="494"/>
    </location>
</feature>
<reference evidence="6" key="1">
    <citation type="submission" date="2025-08" db="UniProtKB">
        <authorList>
            <consortium name="RefSeq"/>
        </authorList>
    </citation>
    <scope>IDENTIFICATION</scope>
</reference>
<dbReference type="InterPro" id="IPR054722">
    <property type="entry name" value="PolX-like_BBD"/>
</dbReference>
<evidence type="ECO:0000256" key="1">
    <source>
        <dbReference type="ARBA" id="ARBA00022750"/>
    </source>
</evidence>
<accession>A0A1S3ZAT6</accession>
<dbReference type="Pfam" id="PF07727">
    <property type="entry name" value="RVT_2"/>
    <property type="match status" value="1"/>
</dbReference>
<evidence type="ECO:0000259" key="5">
    <source>
        <dbReference type="Pfam" id="PF25597"/>
    </source>
</evidence>
<gene>
    <name evidence="6" type="primary">LOC107784790</name>
</gene>
<keyword evidence="1" id="KW-0645">Protease</keyword>
<organism evidence="6">
    <name type="scientific">Nicotiana tabacum</name>
    <name type="common">Common tobacco</name>
    <dbReference type="NCBI Taxonomy" id="4097"/>
    <lineage>
        <taxon>Eukaryota</taxon>
        <taxon>Viridiplantae</taxon>
        <taxon>Streptophyta</taxon>
        <taxon>Embryophyta</taxon>
        <taxon>Tracheophyta</taxon>
        <taxon>Spermatophyta</taxon>
        <taxon>Magnoliopsida</taxon>
        <taxon>eudicotyledons</taxon>
        <taxon>Gunneridae</taxon>
        <taxon>Pentapetalae</taxon>
        <taxon>asterids</taxon>
        <taxon>lamiids</taxon>
        <taxon>Solanales</taxon>
        <taxon>Solanaceae</taxon>
        <taxon>Nicotianoideae</taxon>
        <taxon>Nicotianeae</taxon>
        <taxon>Nicotiana</taxon>
    </lineage>
</organism>
<feature type="region of interest" description="Disordered" evidence="2">
    <location>
        <begin position="475"/>
        <end position="512"/>
    </location>
</feature>
<feature type="domain" description="Reverse transcriptase Ty1/copia-type" evidence="3">
    <location>
        <begin position="653"/>
        <end position="733"/>
    </location>
</feature>
<dbReference type="KEGG" id="nta:107784790"/>
<feature type="compositionally biased region" description="Polar residues" evidence="2">
    <location>
        <begin position="112"/>
        <end position="134"/>
    </location>
</feature>
<dbReference type="Pfam" id="PF25597">
    <property type="entry name" value="SH3_retrovirus"/>
    <property type="match status" value="1"/>
</dbReference>
<dbReference type="RefSeq" id="XP_016461459.1">
    <property type="nucleotide sequence ID" value="XM_016605973.1"/>
</dbReference>
<dbReference type="InterPro" id="IPR013103">
    <property type="entry name" value="RVT_2"/>
</dbReference>
<dbReference type="OrthoDB" id="1304467at2759"/>
<keyword evidence="1" id="KW-0064">Aspartyl protease</keyword>
<dbReference type="PANTHER" id="PTHR34222:SF33">
    <property type="entry name" value="RETROTRANSPOSON GAG DOMAIN-CONTAINING PROTEIN"/>
    <property type="match status" value="1"/>
</dbReference>
<dbReference type="GO" id="GO:0004190">
    <property type="term" value="F:aspartic-type endopeptidase activity"/>
    <property type="evidence" value="ECO:0007669"/>
    <property type="project" value="UniProtKB-KW"/>
</dbReference>
<sequence>MTRPLPNLNQAYAMIVNVESQRISGKCVYAESNEVAMMSNKMYTGGYNGGGQSNISSNKSNASYKPRNSAGKTAVWCDYWKYKGHTRENCFKLHGYPSDFKNKRRGGAPHGQANSAVNSGISEPQGQGHHVTTTPAPAHFFTQEQYQQILHMLNKDNEVESAANVVVAGPTCTVHAFMTNLVHNNWIVDTCATNHMVHSLNLLETYDEILEDARSKVHLPTGEQVSITHVGCSFFKNKKVQNILHIPEFKYNLLSVSKLIKDLRCLAAFYPDFCVFQELSSRKALGIGKEELGLYILKEDDRQVFNQQVSSQLVSLSTSTVNTISDDIKKAKQSRLPFPVSSSYSKSSFDMVHGDVWEPYKVPTQDGKRMELLKENTGPFWIWPELSDFKLTYLSGSGESVRKGDKFFPRAIPVVHMSYSSSQKGYVLHVLCSKRFFVSRDTVFKEEVFPFKHMSSGASLLFHVLELVEQPTQSAVVPDATSSPAGSPTLNNTDVADPSSASHSPSHSPDYVVPPKKSVCPYPMNNHVAYDHLSPSYRSSLAAFSAIVEPRSFAKASQDPKWVEAMKAKITTLKENNTWSIVSLPPGKVPISCKWVFKVKYKSSSEVERYKARLMYVHNAFLQGDLLEEVYMHVPDGFLSQGECHQKVDLGLVVILVYVDDLLVIGSSLALIKQVRKRLQERFKMKYLGELKYFLGIEFSRSQEGIVMCQRKYALELVSELGLVGGKPAATPLEFNHKLTSIEFDKEIPDANATVDKELEEK</sequence>
<dbReference type="PANTHER" id="PTHR34222">
    <property type="entry name" value="GAG_PRE-INTEGRS DOMAIN-CONTAINING PROTEIN"/>
    <property type="match status" value="1"/>
</dbReference>
<evidence type="ECO:0000313" key="6">
    <source>
        <dbReference type="RefSeq" id="XP_016461459.1"/>
    </source>
</evidence>
<dbReference type="PaxDb" id="4097-A0A1S3ZAT6"/>
<dbReference type="Pfam" id="PF22936">
    <property type="entry name" value="Pol_BBD"/>
    <property type="match status" value="1"/>
</dbReference>
<feature type="compositionally biased region" description="Low complexity" evidence="2">
    <location>
        <begin position="496"/>
        <end position="510"/>
    </location>
</feature>
<evidence type="ECO:0000259" key="3">
    <source>
        <dbReference type="Pfam" id="PF07727"/>
    </source>
</evidence>
<evidence type="ECO:0008006" key="7">
    <source>
        <dbReference type="Google" id="ProtNLM"/>
    </source>
</evidence>
<proteinExistence type="predicted"/>
<evidence type="ECO:0000259" key="4">
    <source>
        <dbReference type="Pfam" id="PF22936"/>
    </source>
</evidence>
<feature type="domain" description="Retrovirus-related Pol polyprotein from transposon TNT 1-94-like beta-barrel" evidence="4">
    <location>
        <begin position="186"/>
        <end position="261"/>
    </location>
</feature>
<protein>
    <recommendedName>
        <fullName evidence="7">Reverse transcriptase Ty1/copia-type domain-containing protein</fullName>
    </recommendedName>
</protein>
<dbReference type="AlphaFoldDB" id="A0A1S3ZAT6"/>
<keyword evidence="1" id="KW-0378">Hydrolase</keyword>
<dbReference type="SUPFAM" id="SSF56672">
    <property type="entry name" value="DNA/RNA polymerases"/>
    <property type="match status" value="1"/>
</dbReference>
<feature type="region of interest" description="Disordered" evidence="2">
    <location>
        <begin position="101"/>
        <end position="134"/>
    </location>
</feature>